<proteinExistence type="predicted"/>
<gene>
    <name evidence="2" type="ORF">JNB85_19220</name>
</gene>
<dbReference type="EMBL" id="JAEUAK010000007">
    <property type="protein sequence ID" value="MBW9054538.1"/>
    <property type="molecule type" value="Genomic_DNA"/>
</dbReference>
<evidence type="ECO:0000313" key="3">
    <source>
        <dbReference type="Proteomes" id="UP000717752"/>
    </source>
</evidence>
<feature type="chain" id="PRO_5046189958" description="Outer membrane protein beta-barrel domain-containing protein" evidence="1">
    <location>
        <begin position="28"/>
        <end position="266"/>
    </location>
</feature>
<dbReference type="Proteomes" id="UP000717752">
    <property type="component" value="Unassembled WGS sequence"/>
</dbReference>
<sequence>MPKSFWIPIPAELLMTAVIAAASGSLAADALPVTAPSPAERDPNRVTFAFSPYLWIAGITGDTAVFGLPEVHSSESFGDILKDVDFGFMGAGELRYGYFSVLSDISYARVTSDSATPRGVLADSVDLKQETFSAMLGVGYTLIGNEESRLDAVVGAKLWWTETTISFAGGPLGGTSGTDEATWVDGLAGFRGVYSLTPEIYLTGWGYIGAGGADLDWDIMAGVGYKWKESISAVIGYRALGVDYSNGSLTNDIVEHGPILGVVFRF</sequence>
<evidence type="ECO:0000256" key="1">
    <source>
        <dbReference type="SAM" id="SignalP"/>
    </source>
</evidence>
<accession>A0ABS7GZ19</accession>
<evidence type="ECO:0000313" key="2">
    <source>
        <dbReference type="EMBL" id="MBW9054538.1"/>
    </source>
</evidence>
<feature type="signal peptide" evidence="1">
    <location>
        <begin position="1"/>
        <end position="27"/>
    </location>
</feature>
<reference evidence="2 3" key="1">
    <citation type="journal article" date="2021" name="MBio">
        <title>Poor Competitiveness of Bradyrhizobium in Pigeon Pea Root Colonization in Indian Soils.</title>
        <authorList>
            <person name="Chalasani D."/>
            <person name="Basu A."/>
            <person name="Pullabhotla S.V.S.R.N."/>
            <person name="Jorrin B."/>
            <person name="Neal A.L."/>
            <person name="Poole P.S."/>
            <person name="Podile A.R."/>
            <person name="Tkacz A."/>
        </authorList>
    </citation>
    <scope>NUCLEOTIDE SEQUENCE [LARGE SCALE GENOMIC DNA]</scope>
    <source>
        <strain evidence="2 3">HU56</strain>
    </source>
</reference>
<name>A0ABS7GZ19_9HYPH</name>
<evidence type="ECO:0008006" key="4">
    <source>
        <dbReference type="Google" id="ProtNLM"/>
    </source>
</evidence>
<keyword evidence="1" id="KW-0732">Signal</keyword>
<comment type="caution">
    <text evidence="2">The sequence shown here is derived from an EMBL/GenBank/DDBJ whole genome shotgun (WGS) entry which is preliminary data.</text>
</comment>
<organism evidence="2 3">
    <name type="scientific">Rhizobium mesosinicum</name>
    <dbReference type="NCBI Taxonomy" id="335017"/>
    <lineage>
        <taxon>Bacteria</taxon>
        <taxon>Pseudomonadati</taxon>
        <taxon>Pseudomonadota</taxon>
        <taxon>Alphaproteobacteria</taxon>
        <taxon>Hyphomicrobiales</taxon>
        <taxon>Rhizobiaceae</taxon>
        <taxon>Rhizobium/Agrobacterium group</taxon>
        <taxon>Rhizobium</taxon>
    </lineage>
</organism>
<keyword evidence="3" id="KW-1185">Reference proteome</keyword>
<protein>
    <recommendedName>
        <fullName evidence="4">Outer membrane protein beta-barrel domain-containing protein</fullName>
    </recommendedName>
</protein>